<organism evidence="1 2">
    <name type="scientific">Hypothenemus hampei</name>
    <name type="common">Coffee berry borer</name>
    <dbReference type="NCBI Taxonomy" id="57062"/>
    <lineage>
        <taxon>Eukaryota</taxon>
        <taxon>Metazoa</taxon>
        <taxon>Ecdysozoa</taxon>
        <taxon>Arthropoda</taxon>
        <taxon>Hexapoda</taxon>
        <taxon>Insecta</taxon>
        <taxon>Pterygota</taxon>
        <taxon>Neoptera</taxon>
        <taxon>Endopterygota</taxon>
        <taxon>Coleoptera</taxon>
        <taxon>Polyphaga</taxon>
        <taxon>Cucujiformia</taxon>
        <taxon>Curculionidae</taxon>
        <taxon>Scolytinae</taxon>
        <taxon>Hypothenemus</taxon>
    </lineage>
</organism>
<comment type="caution">
    <text evidence="1">The sequence shown here is derived from an EMBL/GenBank/DDBJ whole genome shotgun (WGS) entry which is preliminary data.</text>
</comment>
<protein>
    <submittedName>
        <fullName evidence="1">Uncharacterized protein</fullName>
    </submittedName>
</protein>
<name>A0ABD1F7P5_HYPHA</name>
<gene>
    <name evidence="1" type="ORF">ABEB36_004650</name>
</gene>
<evidence type="ECO:0000313" key="1">
    <source>
        <dbReference type="EMBL" id="KAL1509990.1"/>
    </source>
</evidence>
<dbReference type="EMBL" id="JBDJPC010000003">
    <property type="protein sequence ID" value="KAL1509990.1"/>
    <property type="molecule type" value="Genomic_DNA"/>
</dbReference>
<keyword evidence="2" id="KW-1185">Reference proteome</keyword>
<reference evidence="1 2" key="1">
    <citation type="submission" date="2024-05" db="EMBL/GenBank/DDBJ databases">
        <title>Genetic variation in Jamaican populations of the coffee berry borer (Hypothenemus hampei).</title>
        <authorList>
            <person name="Errbii M."/>
            <person name="Myrie A."/>
        </authorList>
    </citation>
    <scope>NUCLEOTIDE SEQUENCE [LARGE SCALE GENOMIC DNA]</scope>
    <source>
        <strain evidence="1">JA-Hopewell-2020-01-JO</strain>
        <tissue evidence="1">Whole body</tissue>
    </source>
</reference>
<proteinExistence type="predicted"/>
<accession>A0ABD1F7P5</accession>
<dbReference type="Proteomes" id="UP001566132">
    <property type="component" value="Unassembled WGS sequence"/>
</dbReference>
<dbReference type="AlphaFoldDB" id="A0ABD1F7P5"/>
<evidence type="ECO:0000313" key="2">
    <source>
        <dbReference type="Proteomes" id="UP001566132"/>
    </source>
</evidence>
<sequence>MNSNLFILSDFKDLPLRLRRRPRRRRLVLERNCLIRDRENPFEMLDDIEFKHRFCLSKNSVTFLLQYIGPTLQPRTRRNKAICAARIDLRLYPYPPIKC</sequence>